<feature type="domain" description="NACHT" evidence="2">
    <location>
        <begin position="303"/>
        <end position="464"/>
    </location>
</feature>
<keyword evidence="4" id="KW-1185">Reference proteome</keyword>
<dbReference type="EMBL" id="NIZV01000388">
    <property type="protein sequence ID" value="RSL92281.1"/>
    <property type="molecule type" value="Genomic_DNA"/>
</dbReference>
<evidence type="ECO:0000313" key="4">
    <source>
        <dbReference type="Proteomes" id="UP000288429"/>
    </source>
</evidence>
<accession>A0A428SR51</accession>
<organism evidence="3 4">
    <name type="scientific">Fusarium ambrosium</name>
    <dbReference type="NCBI Taxonomy" id="131363"/>
    <lineage>
        <taxon>Eukaryota</taxon>
        <taxon>Fungi</taxon>
        <taxon>Dikarya</taxon>
        <taxon>Ascomycota</taxon>
        <taxon>Pezizomycotina</taxon>
        <taxon>Sordariomycetes</taxon>
        <taxon>Hypocreomycetidae</taxon>
        <taxon>Hypocreales</taxon>
        <taxon>Nectriaceae</taxon>
        <taxon>Fusarium</taxon>
        <taxon>Fusarium solani species complex</taxon>
    </lineage>
</organism>
<dbReference type="InterPro" id="IPR027417">
    <property type="entry name" value="P-loop_NTPase"/>
</dbReference>
<evidence type="ECO:0000256" key="1">
    <source>
        <dbReference type="ARBA" id="ARBA00022737"/>
    </source>
</evidence>
<keyword evidence="1" id="KW-0677">Repeat</keyword>
<dbReference type="SUPFAM" id="SSF52540">
    <property type="entry name" value="P-loop containing nucleoside triphosphate hydrolases"/>
    <property type="match status" value="1"/>
</dbReference>
<dbReference type="InterPro" id="IPR007111">
    <property type="entry name" value="NACHT_NTPase"/>
</dbReference>
<protein>
    <recommendedName>
        <fullName evidence="2">NACHT domain-containing protein</fullName>
    </recommendedName>
</protein>
<sequence length="944" mass="107392">MDPITALQTASAIIGIVDFGTRLLSATTEIYQSASGHTAHDVGLLTLSDELKTLGKQLQDRLQAAPSAASASDSTLQSLSVRCIEASNKLHAAIRDLQANRSSNGRISTTANSFASALKALWKQGEIESLKEELAEIRSQITFAAIISVLSESKQDGQRHMELKDRLDQITKKLDSRDDIARHFAEELAQVTARNDSSHLSHRHRDLVDFLWGMDWKSWVARYGKNMLTDSQPAPHTHINGVPIPMKILGSLSFREINSRKEAIPEAYASTCSWIFQHSEADENSEKLEWSSFPTWLKQRDEKLYWITGKLGSGKSTLMKYIIDHPELQTYLNEYAGDLPCLQANFFFWNPGSEMETSQEGLLHTLLHQCLEARPELIPAVAPRRWALYTLVGGQAVAPDWTWKELKESFDILCSFHGKDFRLALFIDGLDEFRDSEKSPDVLINWIRDTATNYGIKICVSSRPWSVFSDAFGREPSLTMQDLSRRDIEHFVRTEFDNSAAFQELKEVFHDEATSIIEEIIERAQGVFLWVNLVVRNLVSTLVDDPSLTDLRRKLAQIPDDMTGLYNAIWRSIPAERQCRSSKILQICADSWSNYSAEVVWLATEDNPNPQVLANARIHSVMKRILDGHTRGICELVRGDVRFLHRSAADWVKDDLTKAEICSKAPPDFEPKLNLLEACLQYQIVIEASNVLEGSGLSWYIGEILFEGITELYRTATADRMSQLSVRLIQVMENVGNLGYNIAEQDHTYHPQFWKAEPHGSTARGCLTTSWFAPHFRKSVWAENCFVGSAASAGFIDYVRKKLQDDPSLLIPNKGRISILENAMFIEYSGENPTLGHNSYLTGRLEIIRFILETSPYWYETVLGQPMCETLSSLNYRAPGIARWRREVLELLREFGYGSSKFWRRKRNEEEEGHRIIRLLGGLKNELEVYFYKFRASRRKGYRN</sequence>
<comment type="caution">
    <text evidence="3">The sequence shown here is derived from an EMBL/GenBank/DDBJ whole genome shotgun (WGS) entry which is preliminary data.</text>
</comment>
<dbReference type="PANTHER" id="PTHR10039">
    <property type="entry name" value="AMELOGENIN"/>
    <property type="match status" value="1"/>
</dbReference>
<gene>
    <name evidence="3" type="ORF">CDV31_015237</name>
</gene>
<dbReference type="AlphaFoldDB" id="A0A428SR51"/>
<dbReference type="PROSITE" id="PS50837">
    <property type="entry name" value="NACHT"/>
    <property type="match status" value="1"/>
</dbReference>
<dbReference type="InterPro" id="IPR056884">
    <property type="entry name" value="NPHP3-like_N"/>
</dbReference>
<evidence type="ECO:0000313" key="3">
    <source>
        <dbReference type="EMBL" id="RSL92281.1"/>
    </source>
</evidence>
<reference evidence="3 4" key="1">
    <citation type="submission" date="2017-06" db="EMBL/GenBank/DDBJ databases">
        <title>Cmopartive genomic analysis of Ambrosia Fusariam Clade fungi.</title>
        <authorList>
            <person name="Stajich J.E."/>
            <person name="Carrillo J."/>
            <person name="Kijimoto T."/>
            <person name="Eskalen A."/>
            <person name="O'Donnell K."/>
            <person name="Kasson M."/>
        </authorList>
    </citation>
    <scope>NUCLEOTIDE SEQUENCE [LARGE SCALE GENOMIC DNA]</scope>
    <source>
        <strain evidence="3 4">NRRL 20438</strain>
    </source>
</reference>
<dbReference type="Pfam" id="PF24883">
    <property type="entry name" value="NPHP3_N"/>
    <property type="match status" value="1"/>
</dbReference>
<evidence type="ECO:0000259" key="2">
    <source>
        <dbReference type="PROSITE" id="PS50837"/>
    </source>
</evidence>
<dbReference type="Gene3D" id="3.40.50.300">
    <property type="entry name" value="P-loop containing nucleotide triphosphate hydrolases"/>
    <property type="match status" value="1"/>
</dbReference>
<name>A0A428SR51_9HYPO</name>
<dbReference type="PANTHER" id="PTHR10039:SF5">
    <property type="entry name" value="NACHT DOMAIN-CONTAINING PROTEIN"/>
    <property type="match status" value="1"/>
</dbReference>
<dbReference type="Proteomes" id="UP000288429">
    <property type="component" value="Unassembled WGS sequence"/>
</dbReference>
<proteinExistence type="predicted"/>